<dbReference type="Proteomes" id="UP000694523">
    <property type="component" value="Unplaced"/>
</dbReference>
<dbReference type="PANTHER" id="PTHR12086">
    <property type="entry name" value="EF-HAND DOMAIN C-TERMINAL CONTAINING PROTEIN"/>
    <property type="match status" value="1"/>
</dbReference>
<organism evidence="9 10">
    <name type="scientific">Neogobius melanostomus</name>
    <name type="common">round goby</name>
    <dbReference type="NCBI Taxonomy" id="47308"/>
    <lineage>
        <taxon>Eukaryota</taxon>
        <taxon>Metazoa</taxon>
        <taxon>Chordata</taxon>
        <taxon>Craniata</taxon>
        <taxon>Vertebrata</taxon>
        <taxon>Euteleostomi</taxon>
        <taxon>Actinopterygii</taxon>
        <taxon>Neopterygii</taxon>
        <taxon>Teleostei</taxon>
        <taxon>Neoteleostei</taxon>
        <taxon>Acanthomorphata</taxon>
        <taxon>Gobiaria</taxon>
        <taxon>Gobiiformes</taxon>
        <taxon>Gobioidei</taxon>
        <taxon>Gobiidae</taxon>
        <taxon>Benthophilinae</taxon>
        <taxon>Neogobiini</taxon>
        <taxon>Neogobius</taxon>
    </lineage>
</organism>
<dbReference type="Gene3D" id="2.30.29.170">
    <property type="match status" value="2"/>
</dbReference>
<feature type="domain" description="DM10" evidence="8">
    <location>
        <begin position="76"/>
        <end position="183"/>
    </location>
</feature>
<evidence type="ECO:0000259" key="8">
    <source>
        <dbReference type="PROSITE" id="PS51336"/>
    </source>
</evidence>
<dbReference type="SUPFAM" id="SSF47473">
    <property type="entry name" value="EF-hand"/>
    <property type="match status" value="1"/>
</dbReference>
<evidence type="ECO:0000256" key="3">
    <source>
        <dbReference type="ARBA" id="ARBA00022737"/>
    </source>
</evidence>
<comment type="function">
    <text evidence="6">Microtubule inner protein (MIP) part of the dynein-decorated doublet microtubules (DMTs) in cilia axoneme, which is required for motile cilia beating.</text>
</comment>
<reference evidence="9" key="2">
    <citation type="submission" date="2025-09" db="UniProtKB">
        <authorList>
            <consortium name="Ensembl"/>
        </authorList>
    </citation>
    <scope>IDENTIFICATION</scope>
</reference>
<evidence type="ECO:0000256" key="1">
    <source>
        <dbReference type="ARBA" id="ARBA00004430"/>
    </source>
</evidence>
<dbReference type="FunFam" id="2.30.29.170:FF:000003">
    <property type="entry name" value="EF-hand domain (C-terminal) containing 1"/>
    <property type="match status" value="1"/>
</dbReference>
<dbReference type="Gene3D" id="1.10.238.10">
    <property type="entry name" value="EF-hand"/>
    <property type="match status" value="1"/>
</dbReference>
<dbReference type="GO" id="GO:0005874">
    <property type="term" value="C:microtubule"/>
    <property type="evidence" value="ECO:0007669"/>
    <property type="project" value="TreeGrafter"/>
</dbReference>
<keyword evidence="3" id="KW-0677">Repeat</keyword>
<evidence type="ECO:0000256" key="7">
    <source>
        <dbReference type="ARBA" id="ARBA00039880"/>
    </source>
</evidence>
<evidence type="ECO:0000256" key="2">
    <source>
        <dbReference type="ARBA" id="ARBA00022490"/>
    </source>
</evidence>
<keyword evidence="10" id="KW-1185">Reference proteome</keyword>
<dbReference type="Pfam" id="PF06565">
    <property type="entry name" value="DM10_dom"/>
    <property type="match status" value="3"/>
</dbReference>
<dbReference type="PROSITE" id="PS51336">
    <property type="entry name" value="DM10"/>
    <property type="match status" value="2"/>
</dbReference>
<evidence type="ECO:0000313" key="9">
    <source>
        <dbReference type="Ensembl" id="ENSNMLP00000019055.1"/>
    </source>
</evidence>
<keyword evidence="4" id="KW-0206">Cytoskeleton</keyword>
<accession>A0A8C6TBF6</accession>
<dbReference type="Ensembl" id="ENSNMLT00000021419.1">
    <property type="protein sequence ID" value="ENSNMLP00000019055.1"/>
    <property type="gene ID" value="ENSNMLG00000012514.1"/>
</dbReference>
<evidence type="ECO:0000256" key="6">
    <source>
        <dbReference type="ARBA" id="ARBA00035003"/>
    </source>
</evidence>
<name>A0A8C6TBF6_9GOBI</name>
<keyword evidence="5" id="KW-0966">Cell projection</keyword>
<dbReference type="InterPro" id="IPR006602">
    <property type="entry name" value="DM10_dom"/>
</dbReference>
<keyword evidence="2" id="KW-0963">Cytoplasm</keyword>
<dbReference type="GO" id="GO:0005930">
    <property type="term" value="C:axoneme"/>
    <property type="evidence" value="ECO:0007669"/>
    <property type="project" value="UniProtKB-SubCell"/>
</dbReference>
<evidence type="ECO:0000313" key="10">
    <source>
        <dbReference type="Proteomes" id="UP000694523"/>
    </source>
</evidence>
<dbReference type="InterPro" id="IPR011992">
    <property type="entry name" value="EF-hand-dom_pair"/>
</dbReference>
<dbReference type="GO" id="GO:0010975">
    <property type="term" value="P:regulation of neuron projection development"/>
    <property type="evidence" value="ECO:0007669"/>
    <property type="project" value="TreeGrafter"/>
</dbReference>
<dbReference type="SMART" id="SM00676">
    <property type="entry name" value="DM10"/>
    <property type="match status" value="2"/>
</dbReference>
<sequence length="701" mass="80859">MASLPLLPGNSPDKHLDKEKFHKSQHFDISNGVAMLVGPEKPGIGGEPLIGQKTRSKYSVYPKGKGCDLPSWVAFDKQALCFDAYFEETVPQAKEETYRIRKCKIIFYLEDDTIKVVEPEFKNSGIPQGTLIRRHRIPLPPPNDDQFYNILHFNINQEMPLYSRRFMITDCDSFTRNFLTKLGVRLNDSTTTPMDPYSQLREDIMKSMKPLRPYERHDTLKQFLDNDKKVLRFYCYWDDTESLFGDVRKLILHYFLADDTIEIHEVIPPNCGRDHVSKFLCRSKLPKSAPSQLRQPGEVTDRTILNVFDSSYQGKRHILDNLKTGAVKEDFYKDCDLTIGTELNVWGRTVIITDCDEFTKSYYRCKYGIEDFTPTPAPYNGFGSEEDSLSSCQGLLPKPPQKDFQKFIAKDRYGLESNILNYLARMVTEDPVDKGRVFIISFYLSDDTISVFERAERNSGKSKQESFTLEMDKKCNYFVILANPYREINVVLFVFKFPRANVGIILSKLRSVPEEKQKEIKTFLSLSDPRNTGVIPYESFRGLLMGLECGLSEHEVLVLARSFSEREQSELDISLMLAVAQDFLVKKHFEDFSEMTKAFAYQDRHKTGHLSLKETRTICKAFHLPLPENLLISLLKKFAQGEEIDYHAFIMALNWLEHPAPPVLPDDILKVSNCILQIKHTDYEKLIRQDKANVCIGHNSY</sequence>
<dbReference type="AlphaFoldDB" id="A0A8C6TBF6"/>
<evidence type="ECO:0000256" key="5">
    <source>
        <dbReference type="ARBA" id="ARBA00023273"/>
    </source>
</evidence>
<dbReference type="InterPro" id="IPR040193">
    <property type="entry name" value="EFHC1/EFHC2/EFHB"/>
</dbReference>
<feature type="domain" description="DM10" evidence="8">
    <location>
        <begin position="227"/>
        <end position="367"/>
    </location>
</feature>
<protein>
    <recommendedName>
        <fullName evidence="7">EF-hand domain-containing family member C2</fullName>
    </recommendedName>
</protein>
<dbReference type="FunFam" id="2.30.29.170:FF:000001">
    <property type="entry name" value="EF-hand domain containing 1"/>
    <property type="match status" value="1"/>
</dbReference>
<evidence type="ECO:0000256" key="4">
    <source>
        <dbReference type="ARBA" id="ARBA00023212"/>
    </source>
</evidence>
<comment type="subcellular location">
    <subcellularLocation>
        <location evidence="1">Cytoplasm</location>
        <location evidence="1">Cytoskeleton</location>
        <location evidence="1">Cilium axoneme</location>
    </subcellularLocation>
</comment>
<proteinExistence type="predicted"/>
<dbReference type="PANTHER" id="PTHR12086:SF11">
    <property type="entry name" value="EF-HAND DOMAIN-CONTAINING FAMILY MEMBER C2"/>
    <property type="match status" value="1"/>
</dbReference>
<reference evidence="9" key="1">
    <citation type="submission" date="2025-08" db="UniProtKB">
        <authorList>
            <consortium name="Ensembl"/>
        </authorList>
    </citation>
    <scope>IDENTIFICATION</scope>
</reference>